<dbReference type="GO" id="GO:0005524">
    <property type="term" value="F:ATP binding"/>
    <property type="evidence" value="ECO:0007669"/>
    <property type="project" value="InterPro"/>
</dbReference>
<evidence type="ECO:0000259" key="5">
    <source>
        <dbReference type="PROSITE" id="PS51194"/>
    </source>
</evidence>
<dbReference type="Proteomes" id="UP000308671">
    <property type="component" value="Unassembled WGS sequence"/>
</dbReference>
<keyword evidence="3" id="KW-0067">ATP-binding</keyword>
<evidence type="ECO:0000256" key="1">
    <source>
        <dbReference type="ARBA" id="ARBA00022741"/>
    </source>
</evidence>
<dbReference type="Pfam" id="PF00271">
    <property type="entry name" value="Helicase_C"/>
    <property type="match status" value="1"/>
</dbReference>
<reference evidence="6 7" key="1">
    <citation type="submission" date="2017-12" db="EMBL/GenBank/DDBJ databases">
        <title>Comparative genomics of Botrytis spp.</title>
        <authorList>
            <person name="Valero-Jimenez C.A."/>
            <person name="Tapia P."/>
            <person name="Veloso J."/>
            <person name="Silva-Moreno E."/>
            <person name="Staats M."/>
            <person name="Valdes J.H."/>
            <person name="Van Kan J.A.L."/>
        </authorList>
    </citation>
    <scope>NUCLEOTIDE SEQUENCE [LARGE SCALE GENOMIC DNA]</scope>
    <source>
        <strain evidence="6 7">MUCL435</strain>
    </source>
</reference>
<keyword evidence="1" id="KW-0547">Nucleotide-binding</keyword>
<dbReference type="InterPro" id="IPR049730">
    <property type="entry name" value="SNF2/RAD54-like_C"/>
</dbReference>
<dbReference type="Gene3D" id="3.40.50.300">
    <property type="entry name" value="P-loop containing nucleotide triphosphate hydrolases"/>
    <property type="match status" value="1"/>
</dbReference>
<evidence type="ECO:0000256" key="3">
    <source>
        <dbReference type="ARBA" id="ARBA00022840"/>
    </source>
</evidence>
<dbReference type="SMART" id="SM00487">
    <property type="entry name" value="DEXDc"/>
    <property type="match status" value="1"/>
</dbReference>
<name>A0A4S8QM26_9HELO</name>
<dbReference type="SMART" id="SM00490">
    <property type="entry name" value="HELICc"/>
    <property type="match status" value="1"/>
</dbReference>
<evidence type="ECO:0000313" key="6">
    <source>
        <dbReference type="EMBL" id="THV44125.1"/>
    </source>
</evidence>
<dbReference type="GO" id="GO:0016787">
    <property type="term" value="F:hydrolase activity"/>
    <property type="evidence" value="ECO:0007669"/>
    <property type="project" value="UniProtKB-KW"/>
</dbReference>
<dbReference type="InterPro" id="IPR038718">
    <property type="entry name" value="SNF2-like_sf"/>
</dbReference>
<dbReference type="InterPro" id="IPR027417">
    <property type="entry name" value="P-loop_NTPase"/>
</dbReference>
<sequence>MGDSSSDSYLAAILEYSFPNISPVVGELGCYEDYIKNNLDYCKPTKKQNMTAAKLADLIASAASSNPKGVLVVNFKNENAAHVAGYLGFQDNVVLTKWIEEEQHLPKILTPWYTAKQTSFGCPVKNAGKPAEKDFSTKNLFKEIGNLDPRLTSFVTGDTFPITWQMLGLKKSEDQPGYLCNLHAMHLIIKTYPDHFPEDNPMSPNELHSRENWNRAWYTLKSYWSAHNKLAAGARTKNLPRREAIVPLYMDSAAASIDTTPDEATAYLLFKQDEYSDFFNMKDGIISSTGKTKEEVEEENVREAEGFHAELNKTGDIQKEANRRVIEGKKKIRPLIKPEELTVWLEGLAKHFKNFTTSAKVVRGPEKNDPDEVPMFKESMEFSEVLETVEGLSKSDQEKVANGKKEFFELLEKMSSASAVPKSFVDSCKAHGIDYRDPKNIVIEGTNLKPYPHQVIDMAWLAEMEESAFGGGILASECGSGKTVVILLLILMVHRKLTVQGSKDHFATLIIVPSAVIDVWFADFMKFFSKALICRIFYGRPGNLDPQRAKCFVGTHIKDLEKELEALDVTNPDTSRTFYLTSYTTFAKRAMRIKKAYRKGRDIDGEINYMSDENEIDDLRDENEEMDDQLLKKYELGFSHYGKFGRIVPDEAHIIKNPCTLTADVIYKCQIKRIVEPSATPMINHIRDARGLLIQLLKVKELPLNLPKTLKGLLSMYDPNFNPRHDLPKEENAVSILPPLSEDEQIVKLHKAADDGIPLHILCPKAFLAVGNQSNWDANAARIALRPILQNIQRKRLMSNTFETIDGRMETPGNAIPHYTVKTVNLRMPKLHQELYDESTFECVKQQNSGATITMNMEAYRGLQLASFDGQLIELVQRKVKEVPAGTAKEVASWYDLDDDHGITYKYYRTRPSDGWYIPPPTNRLAAAATAMGLSPKLRAIVLQVAEWRAKGERCLLFLNWPMSQWATEGVLHLLGFKIMSILSAHKAEDRRKAIEAFNDPKHDVDVMLIGFKIGSYGLNFHHACSKMIIAEYPTSIDILLHVFGRLHRLGQKKVQEIIILFLENSFDGWIRNKMSEKFVNKLLAEGRFDGADSKEMQKEARGILANLLGEDDISGVSDDPHASG</sequence>
<feature type="domain" description="Helicase C-terminal" evidence="5">
    <location>
        <begin position="937"/>
        <end position="1102"/>
    </location>
</feature>
<dbReference type="Gene3D" id="3.40.50.10810">
    <property type="entry name" value="Tandem AAA-ATPase domain"/>
    <property type="match status" value="1"/>
</dbReference>
<keyword evidence="2" id="KW-0378">Hydrolase</keyword>
<feature type="coiled-coil region" evidence="4">
    <location>
        <begin position="609"/>
        <end position="636"/>
    </location>
</feature>
<dbReference type="Pfam" id="PF00176">
    <property type="entry name" value="SNF2-rel_dom"/>
    <property type="match status" value="1"/>
</dbReference>
<dbReference type="InterPro" id="IPR000330">
    <property type="entry name" value="SNF2_N"/>
</dbReference>
<protein>
    <recommendedName>
        <fullName evidence="5">Helicase C-terminal domain-containing protein</fullName>
    </recommendedName>
</protein>
<dbReference type="PANTHER" id="PTHR10799">
    <property type="entry name" value="SNF2/RAD54 HELICASE FAMILY"/>
    <property type="match status" value="1"/>
</dbReference>
<dbReference type="InterPro" id="IPR001650">
    <property type="entry name" value="Helicase_C-like"/>
</dbReference>
<dbReference type="CDD" id="cd18793">
    <property type="entry name" value="SF2_C_SNF"/>
    <property type="match status" value="1"/>
</dbReference>
<dbReference type="PROSITE" id="PS51194">
    <property type="entry name" value="HELICASE_CTER"/>
    <property type="match status" value="1"/>
</dbReference>
<organism evidence="6 7">
    <name type="scientific">Botrytis galanthina</name>
    <dbReference type="NCBI Taxonomy" id="278940"/>
    <lineage>
        <taxon>Eukaryota</taxon>
        <taxon>Fungi</taxon>
        <taxon>Dikarya</taxon>
        <taxon>Ascomycota</taxon>
        <taxon>Pezizomycotina</taxon>
        <taxon>Leotiomycetes</taxon>
        <taxon>Helotiales</taxon>
        <taxon>Sclerotiniaceae</taxon>
        <taxon>Botrytis</taxon>
    </lineage>
</organism>
<dbReference type="OrthoDB" id="3563473at2759"/>
<dbReference type="InterPro" id="IPR014001">
    <property type="entry name" value="Helicase_ATP-bd"/>
</dbReference>
<gene>
    <name evidence="6" type="ORF">BGAL_0727g00020</name>
</gene>
<comment type="caution">
    <text evidence="6">The sequence shown here is derived from an EMBL/GenBank/DDBJ whole genome shotgun (WGS) entry which is preliminary data.</text>
</comment>
<evidence type="ECO:0000256" key="4">
    <source>
        <dbReference type="SAM" id="Coils"/>
    </source>
</evidence>
<keyword evidence="4" id="KW-0175">Coiled coil</keyword>
<keyword evidence="7" id="KW-1185">Reference proteome</keyword>
<evidence type="ECO:0000313" key="7">
    <source>
        <dbReference type="Proteomes" id="UP000308671"/>
    </source>
</evidence>
<dbReference type="AlphaFoldDB" id="A0A4S8QM26"/>
<dbReference type="SUPFAM" id="SSF52540">
    <property type="entry name" value="P-loop containing nucleoside triphosphate hydrolases"/>
    <property type="match status" value="2"/>
</dbReference>
<proteinExistence type="predicted"/>
<dbReference type="EMBL" id="PQXL01000722">
    <property type="protein sequence ID" value="THV44125.1"/>
    <property type="molecule type" value="Genomic_DNA"/>
</dbReference>
<accession>A0A4S8QM26</accession>
<evidence type="ECO:0000256" key="2">
    <source>
        <dbReference type="ARBA" id="ARBA00022801"/>
    </source>
</evidence>